<dbReference type="PRINTS" id="PR00455">
    <property type="entry name" value="HTHTETR"/>
</dbReference>
<dbReference type="InterPro" id="IPR001647">
    <property type="entry name" value="HTH_TetR"/>
</dbReference>
<keyword evidence="1 2" id="KW-0238">DNA-binding</keyword>
<proteinExistence type="predicted"/>
<dbReference type="InterPro" id="IPR036271">
    <property type="entry name" value="Tet_transcr_reg_TetR-rel_C_sf"/>
</dbReference>
<dbReference type="AlphaFoldDB" id="A0A8A0RN79"/>
<feature type="domain" description="HTH tetR-type" evidence="3">
    <location>
        <begin position="5"/>
        <end position="65"/>
    </location>
</feature>
<reference evidence="4" key="1">
    <citation type="submission" date="2020-07" db="EMBL/GenBank/DDBJ databases">
        <title>Koleobacter methoxysyntrophicus gen. nov., sp. nov., a novel anaerobic bacterium isolated from deep subsurface oil field and proposal of Koleobacterales ord. nov. in the phylum Firmicutes.</title>
        <authorList>
            <person name="Sakamoto S."/>
            <person name="Tamaki H."/>
        </authorList>
    </citation>
    <scope>NUCLEOTIDE SEQUENCE</scope>
    <source>
        <strain evidence="4">NRmbB1</strain>
    </source>
</reference>
<dbReference type="PROSITE" id="PS50977">
    <property type="entry name" value="HTH_TETR_2"/>
    <property type="match status" value="1"/>
</dbReference>
<protein>
    <submittedName>
        <fullName evidence="4">HTH-type transcriptional regulator BetI</fullName>
    </submittedName>
</protein>
<dbReference type="EMBL" id="CP059066">
    <property type="protein sequence ID" value="QSQ09284.1"/>
    <property type="molecule type" value="Genomic_DNA"/>
</dbReference>
<dbReference type="Pfam" id="PF00440">
    <property type="entry name" value="TetR_N"/>
    <property type="match status" value="1"/>
</dbReference>
<evidence type="ECO:0000256" key="1">
    <source>
        <dbReference type="ARBA" id="ARBA00023125"/>
    </source>
</evidence>
<dbReference type="GO" id="GO:0003677">
    <property type="term" value="F:DNA binding"/>
    <property type="evidence" value="ECO:0007669"/>
    <property type="project" value="UniProtKB-UniRule"/>
</dbReference>
<keyword evidence="5" id="KW-1185">Reference proteome</keyword>
<dbReference type="Gene3D" id="1.10.357.10">
    <property type="entry name" value="Tetracycline Repressor, domain 2"/>
    <property type="match status" value="1"/>
</dbReference>
<accession>A0A8A0RN79</accession>
<feature type="DNA-binding region" description="H-T-H motif" evidence="2">
    <location>
        <begin position="28"/>
        <end position="47"/>
    </location>
</feature>
<dbReference type="Proteomes" id="UP000662904">
    <property type="component" value="Chromosome"/>
</dbReference>
<dbReference type="KEGG" id="kme:H0A61_01645"/>
<dbReference type="PANTHER" id="PTHR43479">
    <property type="entry name" value="ACREF/ENVCD OPERON REPRESSOR-RELATED"/>
    <property type="match status" value="1"/>
</dbReference>
<evidence type="ECO:0000256" key="2">
    <source>
        <dbReference type="PROSITE-ProRule" id="PRU00335"/>
    </source>
</evidence>
<evidence type="ECO:0000259" key="3">
    <source>
        <dbReference type="PROSITE" id="PS50977"/>
    </source>
</evidence>
<dbReference type="Gene3D" id="1.10.10.60">
    <property type="entry name" value="Homeodomain-like"/>
    <property type="match status" value="1"/>
</dbReference>
<evidence type="ECO:0000313" key="5">
    <source>
        <dbReference type="Proteomes" id="UP000662904"/>
    </source>
</evidence>
<sequence length="200" mass="22965">MRRQEEIRNIILDVARNIISREGIKGLSIRKITNAIDYSPGIIYHYFKDKNEIIESIVREGYERILALIRSVKRNEKEPEKEIKEAFTNYIKAALASPEEYKAFMLNGDTSVLNTTGILKKGISKKSRTLQLLCDNIQRGINQGRYAPCDPELTAQIIWTSTFGLIIKLIIEKDISQEQVNRLIDQHFNVLFNGIIRKGA</sequence>
<dbReference type="PANTHER" id="PTHR43479:SF11">
    <property type="entry name" value="ACREF_ENVCD OPERON REPRESSOR-RELATED"/>
    <property type="match status" value="1"/>
</dbReference>
<organism evidence="4 5">
    <name type="scientific">Koleobacter methoxysyntrophicus</name>
    <dbReference type="NCBI Taxonomy" id="2751313"/>
    <lineage>
        <taxon>Bacteria</taxon>
        <taxon>Bacillati</taxon>
        <taxon>Bacillota</taxon>
        <taxon>Clostridia</taxon>
        <taxon>Koleobacterales</taxon>
        <taxon>Koleobacteraceae</taxon>
        <taxon>Koleobacter</taxon>
    </lineage>
</organism>
<evidence type="ECO:0000313" key="4">
    <source>
        <dbReference type="EMBL" id="QSQ09284.1"/>
    </source>
</evidence>
<dbReference type="InterPro" id="IPR050624">
    <property type="entry name" value="HTH-type_Tx_Regulator"/>
</dbReference>
<dbReference type="SUPFAM" id="SSF48498">
    <property type="entry name" value="Tetracyclin repressor-like, C-terminal domain"/>
    <property type="match status" value="1"/>
</dbReference>
<dbReference type="RefSeq" id="WP_206706644.1">
    <property type="nucleotide sequence ID" value="NZ_CP059066.1"/>
</dbReference>
<dbReference type="SUPFAM" id="SSF46689">
    <property type="entry name" value="Homeodomain-like"/>
    <property type="match status" value="1"/>
</dbReference>
<gene>
    <name evidence="4" type="primary">betI</name>
    <name evidence="4" type="ORF">H0A61_01645</name>
</gene>
<name>A0A8A0RN79_9FIRM</name>
<dbReference type="InterPro" id="IPR009057">
    <property type="entry name" value="Homeodomain-like_sf"/>
</dbReference>